<organism evidence="2 3">
    <name type="scientific">Sinanodonta woodiana</name>
    <name type="common">Chinese pond mussel</name>
    <name type="synonym">Anodonta woodiana</name>
    <dbReference type="NCBI Taxonomy" id="1069815"/>
    <lineage>
        <taxon>Eukaryota</taxon>
        <taxon>Metazoa</taxon>
        <taxon>Spiralia</taxon>
        <taxon>Lophotrochozoa</taxon>
        <taxon>Mollusca</taxon>
        <taxon>Bivalvia</taxon>
        <taxon>Autobranchia</taxon>
        <taxon>Heteroconchia</taxon>
        <taxon>Palaeoheterodonta</taxon>
        <taxon>Unionida</taxon>
        <taxon>Unionoidea</taxon>
        <taxon>Unionidae</taxon>
        <taxon>Unioninae</taxon>
        <taxon>Sinanodonta</taxon>
    </lineage>
</organism>
<reference evidence="2 3" key="1">
    <citation type="submission" date="2024-11" db="EMBL/GenBank/DDBJ databases">
        <title>Chromosome-level genome assembly of the freshwater bivalve Anodonta woodiana.</title>
        <authorList>
            <person name="Chen X."/>
        </authorList>
    </citation>
    <scope>NUCLEOTIDE SEQUENCE [LARGE SCALE GENOMIC DNA]</scope>
    <source>
        <strain evidence="2">MN2024</strain>
        <tissue evidence="2">Gills</tissue>
    </source>
</reference>
<evidence type="ECO:0000256" key="1">
    <source>
        <dbReference type="SAM" id="MobiDB-lite"/>
    </source>
</evidence>
<sequence>MDVFVSGVPLEMDDNVIIDKLRRKYSITFGAFIRATCYGHENVRTGERIFKIPIPQLKQVPTAFYLLGWLLKTWYKGCENDKPCPRCKNVGHIVRNCKEEYRPRQPTYADIIMGKPQEPVPNPDQNNEENIGEREINVVSRVRMDSKSQRGLQGR</sequence>
<dbReference type="AlphaFoldDB" id="A0ABD3VYA9"/>
<evidence type="ECO:0000313" key="2">
    <source>
        <dbReference type="EMBL" id="KAL3866594.1"/>
    </source>
</evidence>
<comment type="caution">
    <text evidence="2">The sequence shown here is derived from an EMBL/GenBank/DDBJ whole genome shotgun (WGS) entry which is preliminary data.</text>
</comment>
<accession>A0ABD3VYA9</accession>
<protein>
    <recommendedName>
        <fullName evidence="4">CCHC-type domain-containing protein</fullName>
    </recommendedName>
</protein>
<evidence type="ECO:0000313" key="3">
    <source>
        <dbReference type="Proteomes" id="UP001634394"/>
    </source>
</evidence>
<feature type="compositionally biased region" description="Basic and acidic residues" evidence="1">
    <location>
        <begin position="131"/>
        <end position="148"/>
    </location>
</feature>
<dbReference type="EMBL" id="JBJQND010000009">
    <property type="protein sequence ID" value="KAL3866594.1"/>
    <property type="molecule type" value="Genomic_DNA"/>
</dbReference>
<dbReference type="Proteomes" id="UP001634394">
    <property type="component" value="Unassembled WGS sequence"/>
</dbReference>
<feature type="region of interest" description="Disordered" evidence="1">
    <location>
        <begin position="114"/>
        <end position="155"/>
    </location>
</feature>
<gene>
    <name evidence="2" type="ORF">ACJMK2_043881</name>
</gene>
<proteinExistence type="predicted"/>
<evidence type="ECO:0008006" key="4">
    <source>
        <dbReference type="Google" id="ProtNLM"/>
    </source>
</evidence>
<name>A0ABD3VYA9_SINWO</name>
<keyword evidence="3" id="KW-1185">Reference proteome</keyword>